<evidence type="ECO:0000313" key="2">
    <source>
        <dbReference type="EMBL" id="PRY99509.1"/>
    </source>
</evidence>
<feature type="transmembrane region" description="Helical" evidence="1">
    <location>
        <begin position="61"/>
        <end position="88"/>
    </location>
</feature>
<sequence length="255" mass="27421">MPLNYSRRLTGRTRTKEADNQLGFILAFAAGAINAGGFLAVQQYTSHMTGVVSAMADHFALGVYDLALGGVGALASFLCGAAFSAVLVNYSRRHQMHSEYALPLLVEAGLLLCFGLIGGRLTQVNGLFVSATVMLLCFIMGLQNAVITKLSHAEIRTTHITGMVTDIGIELGKLFYRNQLNAPGIVAVRANRFRLRVLMLLVGCFFMGGLLGALGFRYLGYAATVPVAMILMALAMVPVTDDLGIFIKNRKAKRV</sequence>
<dbReference type="OrthoDB" id="270162at2"/>
<feature type="transmembrane region" description="Helical" evidence="1">
    <location>
        <begin position="21"/>
        <end position="41"/>
    </location>
</feature>
<feature type="transmembrane region" description="Helical" evidence="1">
    <location>
        <begin position="100"/>
        <end position="121"/>
    </location>
</feature>
<protein>
    <submittedName>
        <fullName evidence="2">Uncharacterized membrane protein YoaK (UPF0700 family)</fullName>
    </submittedName>
</protein>
<reference evidence="2 3" key="1">
    <citation type="submission" date="2018-03" db="EMBL/GenBank/DDBJ databases">
        <title>Genomic Encyclopedia of Type Strains, Phase III (KMG-III): the genomes of soil and plant-associated and newly described type strains.</title>
        <authorList>
            <person name="Whitman W."/>
        </authorList>
    </citation>
    <scope>NUCLEOTIDE SEQUENCE [LARGE SCALE GENOMIC DNA]</scope>
    <source>
        <strain evidence="2 3">MWH-P2sevCIIIb</strain>
    </source>
</reference>
<dbReference type="RefSeq" id="WP_106226798.1">
    <property type="nucleotide sequence ID" value="NZ_PVTV01000011.1"/>
</dbReference>
<evidence type="ECO:0000256" key="1">
    <source>
        <dbReference type="SAM" id="Phobius"/>
    </source>
</evidence>
<feature type="transmembrane region" description="Helical" evidence="1">
    <location>
        <begin position="197"/>
        <end position="219"/>
    </location>
</feature>
<dbReference type="Proteomes" id="UP000238308">
    <property type="component" value="Unassembled WGS sequence"/>
</dbReference>
<keyword evidence="1" id="KW-1133">Transmembrane helix</keyword>
<dbReference type="PANTHER" id="PTHR37314">
    <property type="entry name" value="SLR0142 PROTEIN"/>
    <property type="match status" value="1"/>
</dbReference>
<keyword evidence="1" id="KW-0812">Transmembrane</keyword>
<dbReference type="InterPro" id="IPR010699">
    <property type="entry name" value="DUF1275"/>
</dbReference>
<name>A0A2T0XKM5_9BURK</name>
<proteinExistence type="predicted"/>
<dbReference type="PANTHER" id="PTHR37314:SF4">
    <property type="entry name" value="UPF0700 TRANSMEMBRANE PROTEIN YOAK"/>
    <property type="match status" value="1"/>
</dbReference>
<dbReference type="EMBL" id="PVTV01000011">
    <property type="protein sequence ID" value="PRY99509.1"/>
    <property type="molecule type" value="Genomic_DNA"/>
</dbReference>
<gene>
    <name evidence="2" type="ORF">BCM14_0957</name>
</gene>
<feature type="transmembrane region" description="Helical" evidence="1">
    <location>
        <begin position="127"/>
        <end position="147"/>
    </location>
</feature>
<dbReference type="Pfam" id="PF06912">
    <property type="entry name" value="DUF1275"/>
    <property type="match status" value="1"/>
</dbReference>
<dbReference type="AlphaFoldDB" id="A0A2T0XKM5"/>
<accession>A0A2T0XKM5</accession>
<keyword evidence="1" id="KW-0472">Membrane</keyword>
<keyword evidence="3" id="KW-1185">Reference proteome</keyword>
<feature type="transmembrane region" description="Helical" evidence="1">
    <location>
        <begin position="225"/>
        <end position="247"/>
    </location>
</feature>
<organism evidence="2 3">
    <name type="scientific">Jezberella montanilacus</name>
    <dbReference type="NCBI Taxonomy" id="323426"/>
    <lineage>
        <taxon>Bacteria</taxon>
        <taxon>Pseudomonadati</taxon>
        <taxon>Pseudomonadota</taxon>
        <taxon>Betaproteobacteria</taxon>
        <taxon>Burkholderiales</taxon>
        <taxon>Alcaligenaceae</taxon>
        <taxon>Jezberella</taxon>
    </lineage>
</organism>
<evidence type="ECO:0000313" key="3">
    <source>
        <dbReference type="Proteomes" id="UP000238308"/>
    </source>
</evidence>
<comment type="caution">
    <text evidence="2">The sequence shown here is derived from an EMBL/GenBank/DDBJ whole genome shotgun (WGS) entry which is preliminary data.</text>
</comment>